<dbReference type="GO" id="GO:0006865">
    <property type="term" value="P:amino acid transport"/>
    <property type="evidence" value="ECO:0007669"/>
    <property type="project" value="UniProtKB-KW"/>
</dbReference>
<evidence type="ECO:0000256" key="4">
    <source>
        <dbReference type="ARBA" id="ARBA00022692"/>
    </source>
</evidence>
<dbReference type="PANTHER" id="PTHR30614">
    <property type="entry name" value="MEMBRANE COMPONENT OF AMINO ACID ABC TRANSPORTER"/>
    <property type="match status" value="1"/>
</dbReference>
<sequence>MTIHFGRAFSELAPSLFDALKTVTLLAILAFALALMIGMLIAVGRISGNKILDRFLIVLLEIIRGTPLLVQLLYVYYVVPELISFVVSFFVPDFHMNFGAFEAGVIGLGINYGCYMSEIFRSSILAIDKGQNEAALALGYTKHQALRKIIFPQSIRISLPALGNYLVMLLKDTSLCAFITLGEIILTTQSYAAQTFLTIESYTIAALVYLVACIPLGYLVRVLERRVTKYV</sequence>
<evidence type="ECO:0000256" key="3">
    <source>
        <dbReference type="ARBA" id="ARBA00022475"/>
    </source>
</evidence>
<dbReference type="RefSeq" id="WP_142607940.1">
    <property type="nucleotide sequence ID" value="NZ_VDGG01000028.1"/>
</dbReference>
<reference evidence="10 11" key="1">
    <citation type="submission" date="2019-05" db="EMBL/GenBank/DDBJ databases">
        <title>Psychrobacillus vulpis sp. nov., a new species isolated from feces of a red fox that inhabits in The Tablas de Daimiel Natural Park, Albacete, Spain.</title>
        <authorList>
            <person name="Rodriguez M."/>
            <person name="Reina J.C."/>
            <person name="Bejar V."/>
            <person name="Llamas I."/>
        </authorList>
    </citation>
    <scope>NUCLEOTIDE SEQUENCE [LARGE SCALE GENOMIC DNA]</scope>
    <source>
        <strain evidence="10 11">NHI-2</strain>
    </source>
</reference>
<proteinExistence type="inferred from homology"/>
<evidence type="ECO:0000256" key="6">
    <source>
        <dbReference type="ARBA" id="ARBA00022989"/>
    </source>
</evidence>
<evidence type="ECO:0000256" key="5">
    <source>
        <dbReference type="ARBA" id="ARBA00022970"/>
    </source>
</evidence>
<feature type="transmembrane region" description="Helical" evidence="8">
    <location>
        <begin position="201"/>
        <end position="220"/>
    </location>
</feature>
<dbReference type="PROSITE" id="PS50928">
    <property type="entry name" value="ABC_TM1"/>
    <property type="match status" value="1"/>
</dbReference>
<dbReference type="NCBIfam" id="TIGR01726">
    <property type="entry name" value="HEQRo_perm_3TM"/>
    <property type="match status" value="1"/>
</dbReference>
<evidence type="ECO:0000256" key="1">
    <source>
        <dbReference type="ARBA" id="ARBA00004651"/>
    </source>
</evidence>
<dbReference type="InterPro" id="IPR043429">
    <property type="entry name" value="ArtM/GltK/GlnP/TcyL/YhdX-like"/>
</dbReference>
<keyword evidence="4 8" id="KW-0812">Transmembrane</keyword>
<evidence type="ECO:0000259" key="9">
    <source>
        <dbReference type="PROSITE" id="PS50928"/>
    </source>
</evidence>
<evidence type="ECO:0000256" key="8">
    <source>
        <dbReference type="RuleBase" id="RU363032"/>
    </source>
</evidence>
<dbReference type="InterPro" id="IPR010065">
    <property type="entry name" value="AA_ABC_transptr_permease_3TM"/>
</dbReference>
<dbReference type="GO" id="GO:0043190">
    <property type="term" value="C:ATP-binding cassette (ABC) transporter complex"/>
    <property type="evidence" value="ECO:0007669"/>
    <property type="project" value="InterPro"/>
</dbReference>
<keyword evidence="11" id="KW-1185">Reference proteome</keyword>
<keyword evidence="7 8" id="KW-0472">Membrane</keyword>
<feature type="transmembrane region" description="Helical" evidence="8">
    <location>
        <begin position="97"/>
        <end position="115"/>
    </location>
</feature>
<comment type="subcellular location">
    <subcellularLocation>
        <location evidence="1 8">Cell membrane</location>
        <topology evidence="1 8">Multi-pass membrane protein</topology>
    </subcellularLocation>
</comment>
<accession>A0A544T4D2</accession>
<dbReference type="OrthoDB" id="9805999at2"/>
<feature type="domain" description="ABC transmembrane type-1" evidence="9">
    <location>
        <begin position="20"/>
        <end position="220"/>
    </location>
</feature>
<evidence type="ECO:0000313" key="10">
    <source>
        <dbReference type="EMBL" id="TQR12308.1"/>
    </source>
</evidence>
<keyword evidence="5" id="KW-0029">Amino-acid transport</keyword>
<dbReference type="Proteomes" id="UP000318937">
    <property type="component" value="Unassembled WGS sequence"/>
</dbReference>
<feature type="transmembrane region" description="Helical" evidence="8">
    <location>
        <begin position="23"/>
        <end position="43"/>
    </location>
</feature>
<evidence type="ECO:0000256" key="2">
    <source>
        <dbReference type="ARBA" id="ARBA00022448"/>
    </source>
</evidence>
<keyword evidence="2 8" id="KW-0813">Transport</keyword>
<keyword evidence="6 8" id="KW-1133">Transmembrane helix</keyword>
<dbReference type="InterPro" id="IPR000515">
    <property type="entry name" value="MetI-like"/>
</dbReference>
<dbReference type="EMBL" id="VDGG01000028">
    <property type="protein sequence ID" value="TQR12308.1"/>
    <property type="molecule type" value="Genomic_DNA"/>
</dbReference>
<dbReference type="Gene3D" id="1.10.3720.10">
    <property type="entry name" value="MetI-like"/>
    <property type="match status" value="1"/>
</dbReference>
<feature type="transmembrane region" description="Helical" evidence="8">
    <location>
        <begin position="157"/>
        <end position="181"/>
    </location>
</feature>
<feature type="transmembrane region" description="Helical" evidence="8">
    <location>
        <begin position="55"/>
        <end position="77"/>
    </location>
</feature>
<gene>
    <name evidence="10" type="ORF">FG383_13625</name>
</gene>
<dbReference type="AlphaFoldDB" id="A0A544T4D2"/>
<comment type="similarity">
    <text evidence="8">Belongs to the binding-protein-dependent transport system permease family.</text>
</comment>
<dbReference type="SUPFAM" id="SSF161098">
    <property type="entry name" value="MetI-like"/>
    <property type="match status" value="1"/>
</dbReference>
<dbReference type="PANTHER" id="PTHR30614:SF0">
    <property type="entry name" value="L-CYSTINE TRANSPORT SYSTEM PERMEASE PROTEIN TCYL"/>
    <property type="match status" value="1"/>
</dbReference>
<protein>
    <submittedName>
        <fullName evidence="10">Amino acid ABC transporter permease</fullName>
    </submittedName>
</protein>
<evidence type="ECO:0000256" key="7">
    <source>
        <dbReference type="ARBA" id="ARBA00023136"/>
    </source>
</evidence>
<dbReference type="CDD" id="cd06261">
    <property type="entry name" value="TM_PBP2"/>
    <property type="match status" value="1"/>
</dbReference>
<evidence type="ECO:0000313" key="11">
    <source>
        <dbReference type="Proteomes" id="UP000318937"/>
    </source>
</evidence>
<comment type="caution">
    <text evidence="10">The sequence shown here is derived from an EMBL/GenBank/DDBJ whole genome shotgun (WGS) entry which is preliminary data.</text>
</comment>
<keyword evidence="3" id="KW-1003">Cell membrane</keyword>
<dbReference type="InterPro" id="IPR035906">
    <property type="entry name" value="MetI-like_sf"/>
</dbReference>
<dbReference type="GO" id="GO:0022857">
    <property type="term" value="F:transmembrane transporter activity"/>
    <property type="evidence" value="ECO:0007669"/>
    <property type="project" value="InterPro"/>
</dbReference>
<organism evidence="10 11">
    <name type="scientific">Psychrobacillus soli</name>
    <dbReference type="NCBI Taxonomy" id="1543965"/>
    <lineage>
        <taxon>Bacteria</taxon>
        <taxon>Bacillati</taxon>
        <taxon>Bacillota</taxon>
        <taxon>Bacilli</taxon>
        <taxon>Bacillales</taxon>
        <taxon>Bacillaceae</taxon>
        <taxon>Psychrobacillus</taxon>
    </lineage>
</organism>
<name>A0A544T4D2_9BACI</name>
<dbReference type="Pfam" id="PF00528">
    <property type="entry name" value="BPD_transp_1"/>
    <property type="match status" value="1"/>
</dbReference>